<organism evidence="1 2">
    <name type="scientific">Collybiopsis confluens</name>
    <dbReference type="NCBI Taxonomy" id="2823264"/>
    <lineage>
        <taxon>Eukaryota</taxon>
        <taxon>Fungi</taxon>
        <taxon>Dikarya</taxon>
        <taxon>Basidiomycota</taxon>
        <taxon>Agaricomycotina</taxon>
        <taxon>Agaricomycetes</taxon>
        <taxon>Agaricomycetidae</taxon>
        <taxon>Agaricales</taxon>
        <taxon>Marasmiineae</taxon>
        <taxon>Omphalotaceae</taxon>
        <taxon>Collybiopsis</taxon>
    </lineage>
</organism>
<name>A0A8H5LGE6_9AGAR</name>
<dbReference type="EMBL" id="JAACJN010000246">
    <property type="protein sequence ID" value="KAF5356482.1"/>
    <property type="molecule type" value="Genomic_DNA"/>
</dbReference>
<sequence>MPGIPKQDITLGDKPLQARLNNGGSFRQVHQTDTGAHRPPLRGLVMIGRPGIGHSSSIPYFMTRELGAGRPLYLMNRAGEVFFVAKEGVWLNHSSQPLHAHDFPVPMTERLWVLIDSNASPLPPNTIVQEAGFSVFCPSPTLSRYGDAENRAYSMYPELRKIDPAVARDILRDTQCLCPPTPRALASYLPDVLEQNNRFNPDTNPVSGLAK</sequence>
<proteinExistence type="predicted"/>
<protein>
    <submittedName>
        <fullName evidence="1">Uncharacterized protein</fullName>
    </submittedName>
</protein>
<dbReference type="Proteomes" id="UP000518752">
    <property type="component" value="Unassembled WGS sequence"/>
</dbReference>
<accession>A0A8H5LGE6</accession>
<comment type="caution">
    <text evidence="1">The sequence shown here is derived from an EMBL/GenBank/DDBJ whole genome shotgun (WGS) entry which is preliminary data.</text>
</comment>
<evidence type="ECO:0000313" key="2">
    <source>
        <dbReference type="Proteomes" id="UP000518752"/>
    </source>
</evidence>
<reference evidence="1 2" key="1">
    <citation type="journal article" date="2020" name="ISME J.">
        <title>Uncovering the hidden diversity of litter-decomposition mechanisms in mushroom-forming fungi.</title>
        <authorList>
            <person name="Floudas D."/>
            <person name="Bentzer J."/>
            <person name="Ahren D."/>
            <person name="Johansson T."/>
            <person name="Persson P."/>
            <person name="Tunlid A."/>
        </authorList>
    </citation>
    <scope>NUCLEOTIDE SEQUENCE [LARGE SCALE GENOMIC DNA]</scope>
    <source>
        <strain evidence="1 2">CBS 406.79</strain>
    </source>
</reference>
<evidence type="ECO:0000313" key="1">
    <source>
        <dbReference type="EMBL" id="KAF5356482.1"/>
    </source>
</evidence>
<keyword evidence="2" id="KW-1185">Reference proteome</keyword>
<dbReference type="OrthoDB" id="2340858at2759"/>
<gene>
    <name evidence="1" type="ORF">D9757_012564</name>
</gene>
<dbReference type="AlphaFoldDB" id="A0A8H5LGE6"/>